<feature type="compositionally biased region" description="Low complexity" evidence="2">
    <location>
        <begin position="960"/>
        <end position="971"/>
    </location>
</feature>
<proteinExistence type="predicted"/>
<keyword evidence="4" id="KW-1185">Reference proteome</keyword>
<keyword evidence="1" id="KW-0175">Coiled coil</keyword>
<evidence type="ECO:0000313" key="4">
    <source>
        <dbReference type="Proteomes" id="UP000566819"/>
    </source>
</evidence>
<protein>
    <submittedName>
        <fullName evidence="3">Uncharacterized protein</fullName>
    </submittedName>
</protein>
<evidence type="ECO:0000256" key="2">
    <source>
        <dbReference type="SAM" id="MobiDB-lite"/>
    </source>
</evidence>
<evidence type="ECO:0000256" key="1">
    <source>
        <dbReference type="SAM" id="Coils"/>
    </source>
</evidence>
<feature type="compositionally biased region" description="Low complexity" evidence="2">
    <location>
        <begin position="864"/>
        <end position="892"/>
    </location>
</feature>
<dbReference type="EMBL" id="JAAMPI010001147">
    <property type="protein sequence ID" value="KAF4626462.1"/>
    <property type="molecule type" value="Genomic_DNA"/>
</dbReference>
<feature type="region of interest" description="Disordered" evidence="2">
    <location>
        <begin position="821"/>
        <end position="999"/>
    </location>
</feature>
<reference evidence="3 4" key="1">
    <citation type="submission" date="2020-03" db="EMBL/GenBank/DDBJ databases">
        <title>Draft Genome Sequence of Cudoniella acicularis.</title>
        <authorList>
            <person name="Buettner E."/>
            <person name="Kellner H."/>
        </authorList>
    </citation>
    <scope>NUCLEOTIDE SEQUENCE [LARGE SCALE GENOMIC DNA]</scope>
    <source>
        <strain evidence="3 4">DSM 108380</strain>
    </source>
</reference>
<sequence>MNSFRRLQNRVQWDEEQAERAQLEKETATKEKEAAELDATTQNYISTAVDTAVAAAFSAFGDGFKRTLASQLGAVVLQRISTSAMATEVASLHKNRTEESKEMWKYLEEEFGNLKQEISNTKTTINGRIDTLERNLGARLATLPTKTEVDDGLTSLGLSIVESATAAKNSLENARVSMEASVNQASTAAQTTIGNDISLVREAIATTPIAVDISVGAAQTAIKSEIENGITTIGNAIATLPVAFESRIREAQASLEASIDDATTSTQSTIDNSVSLISNSLSTLPLAFEMATNDCRASLEGTLANARSSLEGTISRASTDTQTAVQASISNSLLPVANAITLLPTYADLKQTKAALIYSNNMLAISMRGFILQQNAGIGNVLATLSTSSDVCDAKSVIISSITTATSQLPTLADLGQTKAALILSNNLLAIYLRGFVIQQNAGISNVLATLATSSDISDAKSAILLGFTNIVETLSNKEDLRATKVEIQSGINKMFSDISDVLAILPTSSDLRNSQSSTLLSISNLLNHIDNIILDLPKKADLRQTKEELESGMRKMSSDISDVLATIPNIAYMNQIAFNVQEYLVRGMEKHAKDHRDNLFAFSFAINPPKLTQSLTDIQASIRQISGQFSGDGLVVRIHQTINTSQENNRDRHNEIAHLLSTIPTAQQTQDLFSFHITEPIVKLTSRFDGLMTIESFNIQQQVFEDHVSRQISELATKDDVDNVEGSLADMLDFVATHESVTDVLTRVRAFEWLLFDYCGAPVKTEVLIKYPPNMVKESVTQITNAAREAVGLAIADDITVKPNPHRLLKVVGDTFTFSNLPAEERPAPDRGETSKSGKGPEGSTVADDTTLLDGLVVESEPRPSTAAAETPTPGEAATKATEEPAGAETTDPAEDLTVPKAASEATEPGTGDATTTEASAVERATAGKDLTAEEDYPEPGTSNPAAIPHAESSRAADARGMIAAASASRVLDKRERPGSSSSAQAAPKRGRPEPGWFTINVGVVPGPRRRQSEELAACELPETIKELLHNRDHGTKGAHRSESARTNGGRPVICWMSKYYPAKNWDEHENEPRWKGQATAQKRSDAMQWWQGIWVDETKACPQCQWKKDNGDMEIVCFYFVTETQIRMYWE</sequence>
<dbReference type="AlphaFoldDB" id="A0A8H4RAF9"/>
<gene>
    <name evidence="3" type="ORF">G7Y89_g11692</name>
</gene>
<dbReference type="Proteomes" id="UP000566819">
    <property type="component" value="Unassembled WGS sequence"/>
</dbReference>
<accession>A0A8H4RAF9</accession>
<organism evidence="3 4">
    <name type="scientific">Cudoniella acicularis</name>
    <dbReference type="NCBI Taxonomy" id="354080"/>
    <lineage>
        <taxon>Eukaryota</taxon>
        <taxon>Fungi</taxon>
        <taxon>Dikarya</taxon>
        <taxon>Ascomycota</taxon>
        <taxon>Pezizomycotina</taxon>
        <taxon>Leotiomycetes</taxon>
        <taxon>Helotiales</taxon>
        <taxon>Tricladiaceae</taxon>
        <taxon>Cudoniella</taxon>
    </lineage>
</organism>
<feature type="coiled-coil region" evidence="1">
    <location>
        <begin position="4"/>
        <end position="43"/>
    </location>
</feature>
<comment type="caution">
    <text evidence="3">The sequence shown here is derived from an EMBL/GenBank/DDBJ whole genome shotgun (WGS) entry which is preliminary data.</text>
</comment>
<evidence type="ECO:0000313" key="3">
    <source>
        <dbReference type="EMBL" id="KAF4626462.1"/>
    </source>
</evidence>
<feature type="compositionally biased region" description="Basic and acidic residues" evidence="2">
    <location>
        <begin position="824"/>
        <end position="837"/>
    </location>
</feature>
<name>A0A8H4RAF9_9HELO</name>